<evidence type="ECO:0000259" key="2">
    <source>
        <dbReference type="Pfam" id="PF13739"/>
    </source>
</evidence>
<evidence type="ECO:0000313" key="4">
    <source>
        <dbReference type="Proteomes" id="UP000003195"/>
    </source>
</evidence>
<name>E2Z9F1_9FIRM</name>
<feature type="signal peptide" evidence="1">
    <location>
        <begin position="1"/>
        <end position="21"/>
    </location>
</feature>
<dbReference type="HOGENOM" id="CLU_113273_0_0_9"/>
<proteinExistence type="predicted"/>
<dbReference type="Pfam" id="PF13739">
    <property type="entry name" value="PdaC"/>
    <property type="match status" value="1"/>
</dbReference>
<dbReference type="InterPro" id="IPR025303">
    <property type="entry name" value="PdaC"/>
</dbReference>
<dbReference type="EMBL" id="AECS01000003">
    <property type="protein sequence ID" value="EFQ04977.1"/>
    <property type="molecule type" value="Genomic_DNA"/>
</dbReference>
<comment type="caution">
    <text evidence="3">The sequence shown here is derived from an EMBL/GenBank/DDBJ whole genome shotgun (WGS) entry which is preliminary data.</text>
</comment>
<dbReference type="STRING" id="706434.HMPREF9429_00054"/>
<dbReference type="OrthoDB" id="1669560at2"/>
<feature type="chain" id="PRO_5003166156" description="Deacetylase PdaC domain-containing protein" evidence="1">
    <location>
        <begin position="22"/>
        <end position="211"/>
    </location>
</feature>
<keyword evidence="4" id="KW-1185">Reference proteome</keyword>
<feature type="domain" description="Deacetylase PdaC" evidence="2">
    <location>
        <begin position="34"/>
        <end position="105"/>
    </location>
</feature>
<dbReference type="Gene3D" id="3.30.565.40">
    <property type="entry name" value="Fervidobacterium nodosum Rt17-B1 like"/>
    <property type="match status" value="1"/>
</dbReference>
<keyword evidence="1" id="KW-0732">Signal</keyword>
<protein>
    <recommendedName>
        <fullName evidence="2">Deacetylase PdaC domain-containing protein</fullName>
    </recommendedName>
</protein>
<accession>E2Z9F1</accession>
<gene>
    <name evidence="3" type="ORF">HMPREF9429_00054</name>
</gene>
<reference evidence="3 4" key="1">
    <citation type="submission" date="2010-08" db="EMBL/GenBank/DDBJ databases">
        <authorList>
            <person name="Weinstock G."/>
            <person name="Sodergren E."/>
            <person name="Clifton S."/>
            <person name="Fulton L."/>
            <person name="Fulton B."/>
            <person name="Courtney L."/>
            <person name="Fronick C."/>
            <person name="Harrison M."/>
            <person name="Strong C."/>
            <person name="Farmer C."/>
            <person name="Delahaunty K."/>
            <person name="Markovic C."/>
            <person name="Hall O."/>
            <person name="Minx P."/>
            <person name="Tomlinson C."/>
            <person name="Mitreva M."/>
            <person name="Hou S."/>
            <person name="Chen J."/>
            <person name="Wollam A."/>
            <person name="Pepin K.H."/>
            <person name="Johnson M."/>
            <person name="Bhonagiri V."/>
            <person name="Zhang X."/>
            <person name="Suruliraj S."/>
            <person name="Warren W."/>
            <person name="Chinwalla A."/>
            <person name="Mardis E.R."/>
            <person name="Wilson R.K."/>
        </authorList>
    </citation>
    <scope>NUCLEOTIDE SEQUENCE [LARGE SCALE GENOMIC DNA]</scope>
    <source>
        <strain evidence="3 4">F0359</strain>
    </source>
</reference>
<dbReference type="RefSeq" id="WP_006940733.1">
    <property type="nucleotide sequence ID" value="NZ_GL538177.1"/>
</dbReference>
<evidence type="ECO:0000256" key="1">
    <source>
        <dbReference type="SAM" id="SignalP"/>
    </source>
</evidence>
<dbReference type="eggNOG" id="ENOG50331HB">
    <property type="taxonomic scope" value="Bacteria"/>
</dbReference>
<dbReference type="AlphaFoldDB" id="E2Z9F1"/>
<dbReference type="Proteomes" id="UP000003195">
    <property type="component" value="Unassembled WGS sequence"/>
</dbReference>
<organism evidence="3 4">
    <name type="scientific">Megasphaera micronuciformis F0359</name>
    <dbReference type="NCBI Taxonomy" id="706434"/>
    <lineage>
        <taxon>Bacteria</taxon>
        <taxon>Bacillati</taxon>
        <taxon>Bacillota</taxon>
        <taxon>Negativicutes</taxon>
        <taxon>Veillonellales</taxon>
        <taxon>Veillonellaceae</taxon>
        <taxon>Megasphaera</taxon>
    </lineage>
</organism>
<sequence length="211" mass="24110">MNWKKLGMIALLSTLAVPAYAKVVTGSQTDMNMDLKYPLVYTENAIAQTAINTDIAAYVGEAKDAYYNRHVYQVSQSYKVTYEDKDVVSLLLTTYYYRAGAAHGSYRTRGMVYDKRTGQRVPLYNYVKIASAKQLDTAVRDGVLSFYTSTRKRTYLPQGWHVDYASDNYFLSGKGYINLVYQPYELGPFSYGNTFIEFSPKAIEYFNRMNS</sequence>
<evidence type="ECO:0000313" key="3">
    <source>
        <dbReference type="EMBL" id="EFQ04977.1"/>
    </source>
</evidence>